<dbReference type="Proteomes" id="UP000019225">
    <property type="component" value="Chromosome"/>
</dbReference>
<keyword evidence="1" id="KW-0472">Membrane</keyword>
<dbReference type="STRING" id="1449976.KALB_2974"/>
<dbReference type="HOGENOM" id="CLU_2130199_0_0_11"/>
<keyword evidence="1" id="KW-1133">Transmembrane helix</keyword>
<reference evidence="2 3" key="1">
    <citation type="journal article" date="2014" name="BMC Genomics">
        <title>Complete genome sequence of producer of the glycopeptide antibiotic Aculeximycin Kutzneria albida DSM 43870T, a representative of minor genus of Pseudonocardiaceae.</title>
        <authorList>
            <person name="Rebets Y."/>
            <person name="Tokovenko B."/>
            <person name="Lushchyk I."/>
            <person name="Ruckert C."/>
            <person name="Zaburannyi N."/>
            <person name="Bechthold A."/>
            <person name="Kalinowski J."/>
            <person name="Luzhetskyy A."/>
        </authorList>
    </citation>
    <scope>NUCLEOTIDE SEQUENCE [LARGE SCALE GENOMIC DNA]</scope>
    <source>
        <strain evidence="2">DSM 43870</strain>
    </source>
</reference>
<dbReference type="OrthoDB" id="9885859at2"/>
<dbReference type="eggNOG" id="ENOG5031XWT">
    <property type="taxonomic scope" value="Bacteria"/>
</dbReference>
<dbReference type="EMBL" id="CP007155">
    <property type="protein sequence ID" value="AHH96342.1"/>
    <property type="molecule type" value="Genomic_DNA"/>
</dbReference>
<dbReference type="KEGG" id="kal:KALB_2974"/>
<keyword evidence="3" id="KW-1185">Reference proteome</keyword>
<dbReference type="AlphaFoldDB" id="W5W5Z6"/>
<evidence type="ECO:0000313" key="3">
    <source>
        <dbReference type="Proteomes" id="UP000019225"/>
    </source>
</evidence>
<feature type="transmembrane region" description="Helical" evidence="1">
    <location>
        <begin position="20"/>
        <end position="39"/>
    </location>
</feature>
<protein>
    <submittedName>
        <fullName evidence="2">Putative membrane protein</fullName>
    </submittedName>
</protein>
<proteinExistence type="predicted"/>
<gene>
    <name evidence="2" type="ORF">KALB_2974</name>
</gene>
<sequence>MSSQNFRPASKSYGRVFARVVWTALFSAVQLWAIVVLLTQLHVDGVVAVALAAVISGAVLAALSGWQEVREHSRLAASEEQRPTEPVEWTRDHTIEQIFPVRKRIPGRDEVAV</sequence>
<organism evidence="2 3">
    <name type="scientific">Kutzneria albida DSM 43870</name>
    <dbReference type="NCBI Taxonomy" id="1449976"/>
    <lineage>
        <taxon>Bacteria</taxon>
        <taxon>Bacillati</taxon>
        <taxon>Actinomycetota</taxon>
        <taxon>Actinomycetes</taxon>
        <taxon>Pseudonocardiales</taxon>
        <taxon>Pseudonocardiaceae</taxon>
        <taxon>Kutzneria</taxon>
    </lineage>
</organism>
<accession>W5W5Z6</accession>
<feature type="transmembrane region" description="Helical" evidence="1">
    <location>
        <begin position="45"/>
        <end position="66"/>
    </location>
</feature>
<evidence type="ECO:0000313" key="2">
    <source>
        <dbReference type="EMBL" id="AHH96342.1"/>
    </source>
</evidence>
<evidence type="ECO:0000256" key="1">
    <source>
        <dbReference type="SAM" id="Phobius"/>
    </source>
</evidence>
<name>W5W5Z6_9PSEU</name>
<keyword evidence="1" id="KW-0812">Transmembrane</keyword>
<dbReference type="RefSeq" id="WP_025356477.1">
    <property type="nucleotide sequence ID" value="NZ_CP007155.1"/>
</dbReference>